<dbReference type="InterPro" id="IPR015422">
    <property type="entry name" value="PyrdxlP-dep_Trfase_small"/>
</dbReference>
<feature type="domain" description="Aminotransferase class I/classII large" evidence="9">
    <location>
        <begin position="107"/>
        <end position="472"/>
    </location>
</feature>
<dbReference type="CDD" id="cd00609">
    <property type="entry name" value="AAT_like"/>
    <property type="match status" value="1"/>
</dbReference>
<protein>
    <recommendedName>
        <fullName evidence="8">Aspartate aminotransferase</fullName>
        <ecNumber evidence="8">2.6.1.1</ecNumber>
    </recommendedName>
</protein>
<keyword evidence="4 8" id="KW-0032">Aminotransferase</keyword>
<sequence length="479" mass="53120">MMLRQAAQALSRRLPTTARRSSPSFLATTSSVGIDNFVLTPVNLQSKRDIWVWGSPPSSSSSNRRGFADAVVDHEMTHDSHWSQFPMAPPDPIIGLTEAYLKDDFPDKVNVGVGAYRCDQGMPFVLPVVREAENELVAEELDHEYSGIAGCPNFVDVALKFAYGDDCVPLKENRVAGVQTLSGTGGLRVFGEVLHQFGHKHIYVPNPTWGNHIPIFTNAGLEVRKYRYYDNATSNLDFNGLLDDLQAIPEGSCVLLHACAHNPTGMDPTMEQWKQISNVAKERNLLPFFDCAYQGFASGDARKDAAALRMFVEDGHNIALVQSFSKNFGLYGQRVGALSVVADTPDEAKRVLSQLKVHIRPSYSNPPRHGARIVSKILSSEKKTDEFVEQCMGMAKRIDSMRIKLRNTLEELGSSRSWEHVTKQIGMFAYSGMSKDEVVALREKHHIYCTLDGRISMAGVTSKNVEYIAKAIHDVTEGK</sequence>
<dbReference type="PROSITE" id="PS00105">
    <property type="entry name" value="AA_TRANSFER_CLASS_1"/>
    <property type="match status" value="1"/>
</dbReference>
<dbReference type="Pfam" id="PF00155">
    <property type="entry name" value="Aminotran_1_2"/>
    <property type="match status" value="1"/>
</dbReference>
<evidence type="ECO:0000256" key="3">
    <source>
        <dbReference type="ARBA" id="ARBA00011738"/>
    </source>
</evidence>
<dbReference type="InterPro" id="IPR004839">
    <property type="entry name" value="Aminotransferase_I/II_large"/>
</dbReference>
<dbReference type="EC" id="2.6.1.1" evidence="8"/>
<dbReference type="GO" id="GO:0030170">
    <property type="term" value="F:pyridoxal phosphate binding"/>
    <property type="evidence" value="ECO:0007669"/>
    <property type="project" value="InterPro"/>
</dbReference>
<reference evidence="10" key="1">
    <citation type="submission" date="2023-06" db="EMBL/GenBank/DDBJ databases">
        <title>Survivors Of The Sea: Transcriptome response of Skeletonema marinoi to long-term dormancy.</title>
        <authorList>
            <person name="Pinder M.I.M."/>
            <person name="Kourtchenko O."/>
            <person name="Robertson E.K."/>
            <person name="Larsson T."/>
            <person name="Maumus F."/>
            <person name="Osuna-Cruz C.M."/>
            <person name="Vancaester E."/>
            <person name="Stenow R."/>
            <person name="Vandepoele K."/>
            <person name="Ploug H."/>
            <person name="Bruchert V."/>
            <person name="Godhe A."/>
            <person name="Topel M."/>
        </authorList>
    </citation>
    <scope>NUCLEOTIDE SEQUENCE</scope>
    <source>
        <strain evidence="10">R05AC</strain>
    </source>
</reference>
<evidence type="ECO:0000256" key="5">
    <source>
        <dbReference type="ARBA" id="ARBA00022679"/>
    </source>
</evidence>
<dbReference type="GO" id="GO:0006520">
    <property type="term" value="P:amino acid metabolic process"/>
    <property type="evidence" value="ECO:0007669"/>
    <property type="project" value="InterPro"/>
</dbReference>
<dbReference type="Gene3D" id="3.90.1150.10">
    <property type="entry name" value="Aspartate Aminotransferase, domain 1"/>
    <property type="match status" value="1"/>
</dbReference>
<gene>
    <name evidence="10" type="ORF">QTG54_001303</name>
</gene>
<dbReference type="InterPro" id="IPR015424">
    <property type="entry name" value="PyrdxlP-dep_Trfase"/>
</dbReference>
<evidence type="ECO:0000313" key="11">
    <source>
        <dbReference type="Proteomes" id="UP001224775"/>
    </source>
</evidence>
<keyword evidence="5 8" id="KW-0808">Transferase</keyword>
<dbReference type="FunFam" id="3.90.1150.10:FF:000001">
    <property type="entry name" value="Aspartate aminotransferase"/>
    <property type="match status" value="1"/>
</dbReference>
<dbReference type="InterPro" id="IPR015421">
    <property type="entry name" value="PyrdxlP-dep_Trfase_major"/>
</dbReference>
<dbReference type="AlphaFoldDB" id="A0AAD8YL40"/>
<evidence type="ECO:0000256" key="7">
    <source>
        <dbReference type="ARBA" id="ARBA00049185"/>
    </source>
</evidence>
<accession>A0AAD8YL40</accession>
<dbReference type="GO" id="GO:0004069">
    <property type="term" value="F:L-aspartate:2-oxoglutarate aminotransferase activity"/>
    <property type="evidence" value="ECO:0007669"/>
    <property type="project" value="UniProtKB-EC"/>
</dbReference>
<dbReference type="FunFam" id="3.40.640.10:FF:000015">
    <property type="entry name" value="Aspartate aminotransferase"/>
    <property type="match status" value="1"/>
</dbReference>
<evidence type="ECO:0000256" key="8">
    <source>
        <dbReference type="RuleBase" id="RU000480"/>
    </source>
</evidence>
<comment type="catalytic activity">
    <reaction evidence="7 8">
        <text>L-aspartate + 2-oxoglutarate = oxaloacetate + L-glutamate</text>
        <dbReference type="Rhea" id="RHEA:21824"/>
        <dbReference type="ChEBI" id="CHEBI:16452"/>
        <dbReference type="ChEBI" id="CHEBI:16810"/>
        <dbReference type="ChEBI" id="CHEBI:29985"/>
        <dbReference type="ChEBI" id="CHEBI:29991"/>
        <dbReference type="EC" id="2.6.1.1"/>
    </reaction>
</comment>
<comment type="caution">
    <text evidence="10">The sequence shown here is derived from an EMBL/GenBank/DDBJ whole genome shotgun (WGS) entry which is preliminary data.</text>
</comment>
<comment type="miscellaneous">
    <text evidence="8">In eukaryotes there are cytoplasmic, mitochondrial and chloroplastic isozymes.</text>
</comment>
<comment type="subunit">
    <text evidence="3 8">Homodimer.</text>
</comment>
<name>A0AAD8YL40_9STRA</name>
<evidence type="ECO:0000313" key="10">
    <source>
        <dbReference type="EMBL" id="KAK1747340.1"/>
    </source>
</evidence>
<dbReference type="NCBIfam" id="NF006719">
    <property type="entry name" value="PRK09257.1"/>
    <property type="match status" value="1"/>
</dbReference>
<evidence type="ECO:0000259" key="9">
    <source>
        <dbReference type="Pfam" id="PF00155"/>
    </source>
</evidence>
<proteinExistence type="inferred from homology"/>
<evidence type="ECO:0000256" key="2">
    <source>
        <dbReference type="ARBA" id="ARBA00007441"/>
    </source>
</evidence>
<evidence type="ECO:0000256" key="4">
    <source>
        <dbReference type="ARBA" id="ARBA00022576"/>
    </source>
</evidence>
<keyword evidence="6" id="KW-0663">Pyridoxal phosphate</keyword>
<dbReference type="InterPro" id="IPR000796">
    <property type="entry name" value="Asp_trans"/>
</dbReference>
<dbReference type="PANTHER" id="PTHR11879">
    <property type="entry name" value="ASPARTATE AMINOTRANSFERASE"/>
    <property type="match status" value="1"/>
</dbReference>
<comment type="similarity">
    <text evidence="2">Belongs to the class-I pyridoxal-phosphate-dependent aminotransferase family.</text>
</comment>
<dbReference type="EMBL" id="JATAAI010000002">
    <property type="protein sequence ID" value="KAK1747340.1"/>
    <property type="molecule type" value="Genomic_DNA"/>
</dbReference>
<evidence type="ECO:0000256" key="6">
    <source>
        <dbReference type="ARBA" id="ARBA00022898"/>
    </source>
</evidence>
<dbReference type="InterPro" id="IPR004838">
    <property type="entry name" value="NHTrfase_class1_PyrdxlP-BS"/>
</dbReference>
<dbReference type="PRINTS" id="PR00799">
    <property type="entry name" value="TRANSAMINASE"/>
</dbReference>
<keyword evidence="11" id="KW-1185">Reference proteome</keyword>
<dbReference type="SUPFAM" id="SSF53383">
    <property type="entry name" value="PLP-dependent transferases"/>
    <property type="match status" value="1"/>
</dbReference>
<dbReference type="GO" id="GO:0005739">
    <property type="term" value="C:mitochondrion"/>
    <property type="evidence" value="ECO:0007669"/>
    <property type="project" value="TreeGrafter"/>
</dbReference>
<dbReference type="Gene3D" id="3.40.640.10">
    <property type="entry name" value="Type I PLP-dependent aspartate aminotransferase-like (Major domain)"/>
    <property type="match status" value="1"/>
</dbReference>
<evidence type="ECO:0000256" key="1">
    <source>
        <dbReference type="ARBA" id="ARBA00001933"/>
    </source>
</evidence>
<comment type="cofactor">
    <cofactor evidence="1">
        <name>pyridoxal 5'-phosphate</name>
        <dbReference type="ChEBI" id="CHEBI:597326"/>
    </cofactor>
</comment>
<organism evidence="10 11">
    <name type="scientific">Skeletonema marinoi</name>
    <dbReference type="NCBI Taxonomy" id="267567"/>
    <lineage>
        <taxon>Eukaryota</taxon>
        <taxon>Sar</taxon>
        <taxon>Stramenopiles</taxon>
        <taxon>Ochrophyta</taxon>
        <taxon>Bacillariophyta</taxon>
        <taxon>Coscinodiscophyceae</taxon>
        <taxon>Thalassiosirophycidae</taxon>
        <taxon>Thalassiosirales</taxon>
        <taxon>Skeletonemataceae</taxon>
        <taxon>Skeletonema</taxon>
        <taxon>Skeletonema marinoi-dohrnii complex</taxon>
    </lineage>
</organism>
<dbReference type="Proteomes" id="UP001224775">
    <property type="component" value="Unassembled WGS sequence"/>
</dbReference>
<dbReference type="PANTHER" id="PTHR11879:SF22">
    <property type="entry name" value="ASPARTATE AMINOTRANSFERASE, MITOCHONDRIAL"/>
    <property type="match status" value="1"/>
</dbReference>